<protein>
    <recommendedName>
        <fullName evidence="5">Transmembrane protein</fullName>
    </recommendedName>
</protein>
<gene>
    <name evidence="3" type="ORF">LIER_39178</name>
</gene>
<dbReference type="EMBL" id="BAABME010020688">
    <property type="protein sequence ID" value="GAA0161151.1"/>
    <property type="molecule type" value="Genomic_DNA"/>
</dbReference>
<keyword evidence="4" id="KW-1185">Reference proteome</keyword>
<evidence type="ECO:0000313" key="3">
    <source>
        <dbReference type="EMBL" id="GAA0161151.1"/>
    </source>
</evidence>
<keyword evidence="2" id="KW-1133">Transmembrane helix</keyword>
<reference evidence="3 4" key="1">
    <citation type="submission" date="2024-01" db="EMBL/GenBank/DDBJ databases">
        <title>The complete chloroplast genome sequence of Lithospermum erythrorhizon: insights into the phylogenetic relationship among Boraginaceae species and the maternal lineages of purple gromwells.</title>
        <authorList>
            <person name="Okada T."/>
            <person name="Watanabe K."/>
        </authorList>
    </citation>
    <scope>NUCLEOTIDE SEQUENCE [LARGE SCALE GENOMIC DNA]</scope>
</reference>
<evidence type="ECO:0000256" key="1">
    <source>
        <dbReference type="SAM" id="MobiDB-lite"/>
    </source>
</evidence>
<feature type="transmembrane region" description="Helical" evidence="2">
    <location>
        <begin position="39"/>
        <end position="59"/>
    </location>
</feature>
<dbReference type="PANTHER" id="PTHR33429">
    <property type="entry name" value="OS02G0708000 PROTEIN-RELATED"/>
    <property type="match status" value="1"/>
</dbReference>
<evidence type="ECO:0008006" key="5">
    <source>
        <dbReference type="Google" id="ProtNLM"/>
    </source>
</evidence>
<evidence type="ECO:0000313" key="4">
    <source>
        <dbReference type="Proteomes" id="UP001454036"/>
    </source>
</evidence>
<name>A0AAV3QDY0_LITER</name>
<keyword evidence="2" id="KW-0812">Transmembrane</keyword>
<proteinExistence type="predicted"/>
<comment type="caution">
    <text evidence="3">The sequence shown here is derived from an EMBL/GenBank/DDBJ whole genome shotgun (WGS) entry which is preliminary data.</text>
</comment>
<feature type="region of interest" description="Disordered" evidence="1">
    <location>
        <begin position="1"/>
        <end position="32"/>
    </location>
</feature>
<evidence type="ECO:0000256" key="2">
    <source>
        <dbReference type="SAM" id="Phobius"/>
    </source>
</evidence>
<dbReference type="PANTHER" id="PTHR33429:SF23">
    <property type="entry name" value="OS02G0709350 PROTEIN"/>
    <property type="match status" value="1"/>
</dbReference>
<accession>A0AAV3QDY0</accession>
<sequence>MATTNSPTLPEVDQQPELAVPSNPEAVSSNSWHYSSGSMGPFFAVMSVLMILSVISCIIPRFCKGRKVPTSSVSSPLNKIMDRGCLGWIRGKWFRCIDDHNNNAQVLGEEVVNAHKGSNNEHKGQDVV</sequence>
<organism evidence="3 4">
    <name type="scientific">Lithospermum erythrorhizon</name>
    <name type="common">Purple gromwell</name>
    <name type="synonym">Lithospermum officinale var. erythrorhizon</name>
    <dbReference type="NCBI Taxonomy" id="34254"/>
    <lineage>
        <taxon>Eukaryota</taxon>
        <taxon>Viridiplantae</taxon>
        <taxon>Streptophyta</taxon>
        <taxon>Embryophyta</taxon>
        <taxon>Tracheophyta</taxon>
        <taxon>Spermatophyta</taxon>
        <taxon>Magnoliopsida</taxon>
        <taxon>eudicotyledons</taxon>
        <taxon>Gunneridae</taxon>
        <taxon>Pentapetalae</taxon>
        <taxon>asterids</taxon>
        <taxon>lamiids</taxon>
        <taxon>Boraginales</taxon>
        <taxon>Boraginaceae</taxon>
        <taxon>Boraginoideae</taxon>
        <taxon>Lithospermeae</taxon>
        <taxon>Lithospermum</taxon>
    </lineage>
</organism>
<dbReference type="AlphaFoldDB" id="A0AAV3QDY0"/>
<dbReference type="Proteomes" id="UP001454036">
    <property type="component" value="Unassembled WGS sequence"/>
</dbReference>
<keyword evidence="2" id="KW-0472">Membrane</keyword>